<evidence type="ECO:0008006" key="4">
    <source>
        <dbReference type="Google" id="ProtNLM"/>
    </source>
</evidence>
<organism evidence="2 3">
    <name type="scientific">Dietzia aerolata</name>
    <dbReference type="NCBI Taxonomy" id="595984"/>
    <lineage>
        <taxon>Bacteria</taxon>
        <taxon>Bacillati</taxon>
        <taxon>Actinomycetota</taxon>
        <taxon>Actinomycetes</taxon>
        <taxon>Mycobacteriales</taxon>
        <taxon>Dietziaceae</taxon>
        <taxon>Dietzia</taxon>
    </lineage>
</organism>
<evidence type="ECO:0000256" key="1">
    <source>
        <dbReference type="SAM" id="SignalP"/>
    </source>
</evidence>
<keyword evidence="1" id="KW-0732">Signal</keyword>
<evidence type="ECO:0000313" key="2">
    <source>
        <dbReference type="EMBL" id="MFB9260540.1"/>
    </source>
</evidence>
<accession>A0ABV5JUG1</accession>
<gene>
    <name evidence="2" type="ORF">ACFFVD_12065</name>
</gene>
<reference evidence="2 3" key="1">
    <citation type="submission" date="2024-09" db="EMBL/GenBank/DDBJ databases">
        <authorList>
            <person name="Sun Q."/>
            <person name="Mori K."/>
        </authorList>
    </citation>
    <scope>NUCLEOTIDE SEQUENCE [LARGE SCALE GENOMIC DNA]</scope>
    <source>
        <strain evidence="2 3">CCM 7659</strain>
    </source>
</reference>
<sequence length="197" mass="20601">MSTRTSIAAALLPLLALTACSSGDDSAEAEASKCAPVEGELLAADPLEGQPSLEIPLPEGWESNTAMNSEMIRLAVVAPELEKDNLAPNVVVTSEPSPADGQVALDRQLAGLETFADTSGITPEAGEVCGYSAWRFGYEIPEMGQIPARPAEVQVIVVPHGDQAITYTMTAQSTEPVDPAYDEAVDEIFAGVQIGES</sequence>
<protein>
    <recommendedName>
        <fullName evidence="4">Lipoprotein LpqN</fullName>
    </recommendedName>
</protein>
<feature type="signal peptide" evidence="1">
    <location>
        <begin position="1"/>
        <end position="21"/>
    </location>
</feature>
<dbReference type="Proteomes" id="UP001589700">
    <property type="component" value="Unassembled WGS sequence"/>
</dbReference>
<evidence type="ECO:0000313" key="3">
    <source>
        <dbReference type="Proteomes" id="UP001589700"/>
    </source>
</evidence>
<dbReference type="Gene3D" id="3.40.1000.10">
    <property type="entry name" value="Mog1/PsbP, alpha/beta/alpha sandwich"/>
    <property type="match status" value="1"/>
</dbReference>
<dbReference type="RefSeq" id="WP_182630756.1">
    <property type="nucleotide sequence ID" value="NZ_JAALDM010000007.1"/>
</dbReference>
<proteinExistence type="predicted"/>
<dbReference type="EMBL" id="JBHMDY010000006">
    <property type="protein sequence ID" value="MFB9260540.1"/>
    <property type="molecule type" value="Genomic_DNA"/>
</dbReference>
<name>A0ABV5JUG1_9ACTN</name>
<comment type="caution">
    <text evidence="2">The sequence shown here is derived from an EMBL/GenBank/DDBJ whole genome shotgun (WGS) entry which is preliminary data.</text>
</comment>
<keyword evidence="3" id="KW-1185">Reference proteome</keyword>
<dbReference type="PROSITE" id="PS51257">
    <property type="entry name" value="PROKAR_LIPOPROTEIN"/>
    <property type="match status" value="1"/>
</dbReference>
<feature type="chain" id="PRO_5045454888" description="Lipoprotein LpqN" evidence="1">
    <location>
        <begin position="22"/>
        <end position="197"/>
    </location>
</feature>